<feature type="short sequence motif" description="Bipartite nuclear localization signal" evidence="4">
    <location>
        <begin position="120"/>
        <end position="127"/>
    </location>
</feature>
<dbReference type="GO" id="GO:0006351">
    <property type="term" value="P:DNA-templated transcription"/>
    <property type="evidence" value="ECO:0007669"/>
    <property type="project" value="UniProtKB-UniRule"/>
</dbReference>
<evidence type="ECO:0000256" key="4">
    <source>
        <dbReference type="PROSITE-ProRule" id="PRU01002"/>
    </source>
</evidence>
<dbReference type="EnsemblPlants" id="QL09p020729:mrna">
    <property type="protein sequence ID" value="QL09p020729:mrna"/>
    <property type="gene ID" value="QL09p020729"/>
</dbReference>
<dbReference type="PROSITE" id="PS51667">
    <property type="entry name" value="WRC"/>
    <property type="match status" value="1"/>
</dbReference>
<keyword evidence="3 4" id="KW-0539">Nucleus</keyword>
<feature type="domain" description="QLQ" evidence="7">
    <location>
        <begin position="26"/>
        <end position="61"/>
    </location>
</feature>
<feature type="compositionally biased region" description="Low complexity" evidence="6">
    <location>
        <begin position="131"/>
        <end position="152"/>
    </location>
</feature>
<dbReference type="InterPro" id="IPR014978">
    <property type="entry name" value="Gln-Leu-Gln_QLQ"/>
</dbReference>
<proteinExistence type="inferred from homology"/>
<evidence type="ECO:0000256" key="3">
    <source>
        <dbReference type="ARBA" id="ARBA00023242"/>
    </source>
</evidence>
<dbReference type="GO" id="GO:0099402">
    <property type="term" value="P:plant organ development"/>
    <property type="evidence" value="ECO:0007669"/>
    <property type="project" value="UniProtKB-ARBA"/>
</dbReference>
<dbReference type="GO" id="GO:0005634">
    <property type="term" value="C:nucleus"/>
    <property type="evidence" value="ECO:0007669"/>
    <property type="project" value="UniProtKB-SubCell"/>
</dbReference>
<protein>
    <recommendedName>
        <fullName evidence="5">Growth-regulating factor</fullName>
    </recommendedName>
</protein>
<dbReference type="PANTHER" id="PTHR31602:SF8">
    <property type="entry name" value="GROWTH-REGULATING FACTOR 5"/>
    <property type="match status" value="1"/>
</dbReference>
<organism evidence="9 10">
    <name type="scientific">Quercus lobata</name>
    <name type="common">Valley oak</name>
    <dbReference type="NCBI Taxonomy" id="97700"/>
    <lineage>
        <taxon>Eukaryota</taxon>
        <taxon>Viridiplantae</taxon>
        <taxon>Streptophyta</taxon>
        <taxon>Embryophyta</taxon>
        <taxon>Tracheophyta</taxon>
        <taxon>Spermatophyta</taxon>
        <taxon>Magnoliopsida</taxon>
        <taxon>eudicotyledons</taxon>
        <taxon>Gunneridae</taxon>
        <taxon>Pentapetalae</taxon>
        <taxon>rosids</taxon>
        <taxon>fabids</taxon>
        <taxon>Fagales</taxon>
        <taxon>Fagaceae</taxon>
        <taxon>Quercus</taxon>
    </lineage>
</organism>
<sequence length="409" mass="45212">MNSTGGGGGGGGSVSGTGIGTGMRSPFTVSQWQELEHQALIFKYMVAGLPVPPDLVLPIQRSFESISHRFFHHPTMGYCSFYGKKVDPEPGRCRRTDGKKWRCSKDAYPDSKYCERHMHRGRNRSRKPVESQTMTQSTSSTVTSLTVTGSSSGNGSLQNLPLSAFGNPQGASSGANQSQYHLDSIPYGIPNKDYSLLKSHKKAGHHNALCASCSTLEEDFRSILSCGGSLASGYFSINQIILRTLFISSYAPYLYWARWVSSFWEDHHSCERYLPGLKPEVGEHSFFSDASGSNRNLQMDSQLDGTWPLMPSRVASFPASKSSDNSMLQNDYPQHSFFNSDFSSGEPVKQEGQSLRPFFDEWPKTRESWSGVEDERSNQTSFSTTQLSISIPMTTSDFSATSSRSPHDN</sequence>
<dbReference type="InParanoid" id="A0A7N2MH44"/>
<feature type="short sequence motif" description="Bipartite nuclear localization signal" evidence="4">
    <location>
        <begin position="92"/>
        <end position="102"/>
    </location>
</feature>
<evidence type="ECO:0000259" key="7">
    <source>
        <dbReference type="PROSITE" id="PS51666"/>
    </source>
</evidence>
<dbReference type="OMA" id="ENAWPLM"/>
<keyword evidence="5" id="KW-0805">Transcription regulation</keyword>
<feature type="region of interest" description="Disordered" evidence="6">
    <location>
        <begin position="117"/>
        <end position="152"/>
    </location>
</feature>
<accession>A0A7N2MH44</accession>
<feature type="compositionally biased region" description="Basic and acidic residues" evidence="6">
    <location>
        <begin position="366"/>
        <end position="377"/>
    </location>
</feature>
<keyword evidence="5" id="KW-0010">Activator</keyword>
<keyword evidence="5" id="KW-0804">Transcription</keyword>
<evidence type="ECO:0000256" key="5">
    <source>
        <dbReference type="RuleBase" id="RU367127"/>
    </source>
</evidence>
<dbReference type="Pfam" id="PF08880">
    <property type="entry name" value="QLQ"/>
    <property type="match status" value="1"/>
</dbReference>
<evidence type="ECO:0000256" key="6">
    <source>
        <dbReference type="SAM" id="MobiDB-lite"/>
    </source>
</evidence>
<reference evidence="9 10" key="1">
    <citation type="journal article" date="2016" name="G3 (Bethesda)">
        <title>First Draft Assembly and Annotation of the Genome of a California Endemic Oak Quercus lobata Nee (Fagaceae).</title>
        <authorList>
            <person name="Sork V.L."/>
            <person name="Fitz-Gibbon S.T."/>
            <person name="Puiu D."/>
            <person name="Crepeau M."/>
            <person name="Gugger P.F."/>
            <person name="Sherman R."/>
            <person name="Stevens K."/>
            <person name="Langley C.H."/>
            <person name="Pellegrini M."/>
            <person name="Salzberg S.L."/>
        </authorList>
    </citation>
    <scope>NUCLEOTIDE SEQUENCE [LARGE SCALE GENOMIC DNA]</scope>
    <source>
        <strain evidence="9 10">cv. SW786</strain>
    </source>
</reference>
<evidence type="ECO:0000256" key="1">
    <source>
        <dbReference type="ARBA" id="ARBA00004123"/>
    </source>
</evidence>
<evidence type="ECO:0000256" key="2">
    <source>
        <dbReference type="ARBA" id="ARBA00008122"/>
    </source>
</evidence>
<comment type="function">
    <text evidence="5">Transcription activator.</text>
</comment>
<dbReference type="Gramene" id="QL09p020729:mrna">
    <property type="protein sequence ID" value="QL09p020729:mrna"/>
    <property type="gene ID" value="QL09p020729"/>
</dbReference>
<name>A0A7N2MH44_QUELO</name>
<dbReference type="PROSITE" id="PS51666">
    <property type="entry name" value="QLQ"/>
    <property type="match status" value="1"/>
</dbReference>
<comment type="subcellular location">
    <subcellularLocation>
        <location evidence="1 4 5">Nucleus</location>
    </subcellularLocation>
</comment>
<dbReference type="Proteomes" id="UP000594261">
    <property type="component" value="Chromosome 9"/>
</dbReference>
<feature type="domain" description="WRC" evidence="8">
    <location>
        <begin position="87"/>
        <end position="131"/>
    </location>
</feature>
<feature type="region of interest" description="Disordered" evidence="6">
    <location>
        <begin position="366"/>
        <end position="409"/>
    </location>
</feature>
<evidence type="ECO:0000313" key="10">
    <source>
        <dbReference type="Proteomes" id="UP000594261"/>
    </source>
</evidence>
<feature type="compositionally biased region" description="Polar residues" evidence="6">
    <location>
        <begin position="378"/>
        <end position="409"/>
    </location>
</feature>
<dbReference type="EMBL" id="LRBV02000009">
    <property type="status" value="NOT_ANNOTATED_CDS"/>
    <property type="molecule type" value="Genomic_DNA"/>
</dbReference>
<feature type="compositionally biased region" description="Basic residues" evidence="6">
    <location>
        <begin position="117"/>
        <end position="126"/>
    </location>
</feature>
<comment type="domain">
    <text evidence="5">The QLQ domain and WRC domain may be involved in protein-protein interaction and DNA-binding, respectively.</text>
</comment>
<dbReference type="Pfam" id="PF08879">
    <property type="entry name" value="WRC"/>
    <property type="match status" value="1"/>
</dbReference>
<dbReference type="PANTHER" id="PTHR31602">
    <property type="entry name" value="GROWTH-REGULATING FACTOR 5"/>
    <property type="match status" value="1"/>
</dbReference>
<dbReference type="InterPro" id="IPR014977">
    <property type="entry name" value="WRC_dom"/>
</dbReference>
<dbReference type="GO" id="GO:0006355">
    <property type="term" value="P:regulation of DNA-templated transcription"/>
    <property type="evidence" value="ECO:0007669"/>
    <property type="project" value="InterPro"/>
</dbReference>
<dbReference type="InterPro" id="IPR031137">
    <property type="entry name" value="GRF"/>
</dbReference>
<reference evidence="9" key="2">
    <citation type="submission" date="2021-01" db="UniProtKB">
        <authorList>
            <consortium name="EnsemblPlants"/>
        </authorList>
    </citation>
    <scope>IDENTIFICATION</scope>
</reference>
<dbReference type="GO" id="GO:0005524">
    <property type="term" value="F:ATP binding"/>
    <property type="evidence" value="ECO:0007669"/>
    <property type="project" value="UniProtKB-UniRule"/>
</dbReference>
<comment type="similarity">
    <text evidence="2 5">Belongs to the GRF family.</text>
</comment>
<dbReference type="SMART" id="SM00951">
    <property type="entry name" value="QLQ"/>
    <property type="match status" value="1"/>
</dbReference>
<dbReference type="AlphaFoldDB" id="A0A7N2MH44"/>
<keyword evidence="10" id="KW-1185">Reference proteome</keyword>
<evidence type="ECO:0000313" key="9">
    <source>
        <dbReference type="EnsemblPlants" id="QL09p020729:mrna"/>
    </source>
</evidence>
<evidence type="ECO:0000259" key="8">
    <source>
        <dbReference type="PROSITE" id="PS51667"/>
    </source>
</evidence>